<dbReference type="RefSeq" id="XP_017299328.1">
    <property type="nucleotide sequence ID" value="XM_017443839.2"/>
</dbReference>
<keyword evidence="1" id="KW-1185">Reference proteome</keyword>
<evidence type="ECO:0000313" key="2">
    <source>
        <dbReference type="RefSeq" id="XP_017299328.1"/>
    </source>
</evidence>
<dbReference type="AlphaFoldDB" id="A0A1S4EB30"/>
<protein>
    <submittedName>
        <fullName evidence="2 3">Uncharacterized protein LOC108252324</fullName>
    </submittedName>
</protein>
<dbReference type="RefSeq" id="XP_017299333.1">
    <property type="nucleotide sequence ID" value="XM_017443844.2"/>
</dbReference>
<gene>
    <name evidence="2 3" type="primary">LOC108252324</name>
</gene>
<organism evidence="1 3">
    <name type="scientific">Diaphorina citri</name>
    <name type="common">Asian citrus psyllid</name>
    <dbReference type="NCBI Taxonomy" id="121845"/>
    <lineage>
        <taxon>Eukaryota</taxon>
        <taxon>Metazoa</taxon>
        <taxon>Ecdysozoa</taxon>
        <taxon>Arthropoda</taxon>
        <taxon>Hexapoda</taxon>
        <taxon>Insecta</taxon>
        <taxon>Pterygota</taxon>
        <taxon>Neoptera</taxon>
        <taxon>Paraneoptera</taxon>
        <taxon>Hemiptera</taxon>
        <taxon>Sternorrhyncha</taxon>
        <taxon>Psylloidea</taxon>
        <taxon>Psyllidae</taxon>
        <taxon>Diaphorininae</taxon>
        <taxon>Diaphorina</taxon>
    </lineage>
</organism>
<dbReference type="GeneID" id="108252324"/>
<evidence type="ECO:0000313" key="3">
    <source>
        <dbReference type="RefSeq" id="XP_017299333.1"/>
    </source>
</evidence>
<sequence>MTISIEDYENIKTDLEQSYHTLRNYPVTFPPHKPSPMEKRLAIFETSPNLTGAVTFVSQEQNLIQSALPEQCVNHFKEFQFPPDALWNGPTTHPCTTPPYPVKSMITINKCDQKVPRFDFLRTSITFDLTGLMLCIETSSGSCSDIQIILNDARIDVVALLEEVHRTDLLDMTGSYCAYIVRHYNRTFHLPHSIEHKQASIKQEGNVMCVFIPWK</sequence>
<proteinExistence type="predicted"/>
<name>A0A1S4EB30_DIACI</name>
<dbReference type="PaxDb" id="121845-A0A1S4EB30"/>
<evidence type="ECO:0000313" key="1">
    <source>
        <dbReference type="Proteomes" id="UP000079169"/>
    </source>
</evidence>
<dbReference type="KEGG" id="dci:108252324"/>
<accession>A0A1S4EB30</accession>
<reference evidence="2 3" key="1">
    <citation type="submission" date="2025-04" db="UniProtKB">
        <authorList>
            <consortium name="RefSeq"/>
        </authorList>
    </citation>
    <scope>IDENTIFICATION</scope>
</reference>
<dbReference type="Proteomes" id="UP000079169">
    <property type="component" value="Unplaced"/>
</dbReference>